<dbReference type="GO" id="GO:0005764">
    <property type="term" value="C:lysosome"/>
    <property type="evidence" value="ECO:0000318"/>
    <property type="project" value="GO_Central"/>
</dbReference>
<dbReference type="OrthoDB" id="513248at2759"/>
<evidence type="ECO:0000313" key="6">
    <source>
        <dbReference type="Proteomes" id="UP000006906"/>
    </source>
</evidence>
<gene>
    <name evidence="5" type="ORF">CHLRE_08g381050v5</name>
</gene>
<dbReference type="InterPro" id="IPR013128">
    <property type="entry name" value="Peptidase_C1A"/>
</dbReference>
<feature type="compositionally biased region" description="Pro residues" evidence="2">
    <location>
        <begin position="359"/>
        <end position="395"/>
    </location>
</feature>
<dbReference type="PANTHER" id="PTHR12411">
    <property type="entry name" value="CYSTEINE PROTEASE FAMILY C1-RELATED"/>
    <property type="match status" value="1"/>
</dbReference>
<dbReference type="EMBL" id="CM008969">
    <property type="protein sequence ID" value="PNW80172.1"/>
    <property type="molecule type" value="Genomic_DNA"/>
</dbReference>
<dbReference type="InterPro" id="IPR000169">
    <property type="entry name" value="Pept_cys_AS"/>
</dbReference>
<dbReference type="InParanoid" id="A0A2K3DI22"/>
<feature type="chain" id="PRO_5014360787" description="Peptidase C1A papain C-terminal domain-containing protein" evidence="3">
    <location>
        <begin position="32"/>
        <end position="926"/>
    </location>
</feature>
<sequence length="926" mass="94607">MRMHCSVRAQQAAALLLVCLAHCAFRSAVSSGVFTLTGCTQNTVKLGNGVLIQRVDCPAVAEADAAPDSRAVDTTSHEAGAVAASRHTARTADATALLAGAEGSACEQQGWSISSWVLSGSSGSSSSRATAVVPDSTANPQQQQEGPAEAAEAFPEGVTVCGGALLPTPQQELDGASHGGSGGSTAAATRSSGVAAGGGGDGGSAGAPTAQLLQRLRADQADPKAGFRRWCEQYGKTYDAEDGGLGSAVFSAFVSAVREALAHNSDPAATYLMDTTSMLDFHVLAAWRGGGGAASGAGGGGGSESVAAAAGQQQVQDEAAAAAAHHDRREMLLQGPASRPAKRRPATAKNNKKKKAKAPPLPPSPPRPPRPPPPRSSPPSPPPPPPPRPPPPPGSQPNNNNNQDNNLGRASASGFIAASSSRFFSYTAVDPDMPSQQCPDAVDNRRFLPPIENQGSCGCCWAFGATAAIEAAVGKLLDTQSFSLSKQQLIDCETWSHGCNGGRAEPSFTYATQQGLYSTAQYPFTGLGIAPGPAACRTSSRDGIRLRGYVGLVTTESAMFKALCSGVPALTVIVNACPVFARYSGGVFNTDCPEEQQGYLRQVALVGYGTDAASGMPYWLIRNSWGTWWGETGYVRIQRGRGLVGLLSDNALYPLIDAPNSQLPLGDGGVTLGPCATNRGWIAASSTAALATDWGKWWAVAVGTGCSLHAYASNAADSATAEAAARSGCQKVYAAAGLLGGADNCRVLASGQAGCNAEAMYADKFKLAKSMALNASAWGTYYSVAWTSDCATSAAAQPTVASGAPTAAAAEAAAVAACNQVARQVPALTAAAPCGPVFTARAECADPLTLQRADQQVAAVAAAVGPKGLWVVLIGRDCSINSFQVDASSAQYFTMQQLLSMAIKDCCSTRCPGARPACGLYKSSSS</sequence>
<feature type="compositionally biased region" description="Low complexity" evidence="2">
    <location>
        <begin position="304"/>
        <end position="323"/>
    </location>
</feature>
<feature type="compositionally biased region" description="Low complexity" evidence="2">
    <location>
        <begin position="184"/>
        <end position="194"/>
    </location>
</feature>
<feature type="region of interest" description="Disordered" evidence="2">
    <location>
        <begin position="292"/>
        <end position="409"/>
    </location>
</feature>
<reference evidence="5 6" key="1">
    <citation type="journal article" date="2007" name="Science">
        <title>The Chlamydomonas genome reveals the evolution of key animal and plant functions.</title>
        <authorList>
            <person name="Merchant S.S."/>
            <person name="Prochnik S.E."/>
            <person name="Vallon O."/>
            <person name="Harris E.H."/>
            <person name="Karpowicz S.J."/>
            <person name="Witman G.B."/>
            <person name="Terry A."/>
            <person name="Salamov A."/>
            <person name="Fritz-Laylin L.K."/>
            <person name="Marechal-Drouard L."/>
            <person name="Marshall W.F."/>
            <person name="Qu L.H."/>
            <person name="Nelson D.R."/>
            <person name="Sanderfoot A.A."/>
            <person name="Spalding M.H."/>
            <person name="Kapitonov V.V."/>
            <person name="Ren Q."/>
            <person name="Ferris P."/>
            <person name="Lindquist E."/>
            <person name="Shapiro H."/>
            <person name="Lucas S.M."/>
            <person name="Grimwood J."/>
            <person name="Schmutz J."/>
            <person name="Cardol P."/>
            <person name="Cerutti H."/>
            <person name="Chanfreau G."/>
            <person name="Chen C.L."/>
            <person name="Cognat V."/>
            <person name="Croft M.T."/>
            <person name="Dent R."/>
            <person name="Dutcher S."/>
            <person name="Fernandez E."/>
            <person name="Fukuzawa H."/>
            <person name="Gonzalez-Ballester D."/>
            <person name="Gonzalez-Halphen D."/>
            <person name="Hallmann A."/>
            <person name="Hanikenne M."/>
            <person name="Hippler M."/>
            <person name="Inwood W."/>
            <person name="Jabbari K."/>
            <person name="Kalanon M."/>
            <person name="Kuras R."/>
            <person name="Lefebvre P.A."/>
            <person name="Lemaire S.D."/>
            <person name="Lobanov A.V."/>
            <person name="Lohr M."/>
            <person name="Manuell A."/>
            <person name="Meier I."/>
            <person name="Mets L."/>
            <person name="Mittag M."/>
            <person name="Mittelmeier T."/>
            <person name="Moroney J.V."/>
            <person name="Moseley J."/>
            <person name="Napoli C."/>
            <person name="Nedelcu A.M."/>
            <person name="Niyogi K."/>
            <person name="Novoselov S.V."/>
            <person name="Paulsen I.T."/>
            <person name="Pazour G."/>
            <person name="Purton S."/>
            <person name="Ral J.P."/>
            <person name="Riano-Pachon D.M."/>
            <person name="Riekhof W."/>
            <person name="Rymarquis L."/>
            <person name="Schroda M."/>
            <person name="Stern D."/>
            <person name="Umen J."/>
            <person name="Willows R."/>
            <person name="Wilson N."/>
            <person name="Zimmer S.L."/>
            <person name="Allmer J."/>
            <person name="Balk J."/>
            <person name="Bisova K."/>
            <person name="Chen C.J."/>
            <person name="Elias M."/>
            <person name="Gendler K."/>
            <person name="Hauser C."/>
            <person name="Lamb M.R."/>
            <person name="Ledford H."/>
            <person name="Long J.C."/>
            <person name="Minagawa J."/>
            <person name="Page M.D."/>
            <person name="Pan J."/>
            <person name="Pootakham W."/>
            <person name="Roje S."/>
            <person name="Rose A."/>
            <person name="Stahlberg E."/>
            <person name="Terauchi A.M."/>
            <person name="Yang P."/>
            <person name="Ball S."/>
            <person name="Bowler C."/>
            <person name="Dieckmann C.L."/>
            <person name="Gladyshev V.N."/>
            <person name="Green P."/>
            <person name="Jorgensen R."/>
            <person name="Mayfield S."/>
            <person name="Mueller-Roeber B."/>
            <person name="Rajamani S."/>
            <person name="Sayre R.T."/>
            <person name="Brokstein P."/>
            <person name="Dubchak I."/>
            <person name="Goodstein D."/>
            <person name="Hornick L."/>
            <person name="Huang Y.W."/>
            <person name="Jhaveri J."/>
            <person name="Luo Y."/>
            <person name="Martinez D."/>
            <person name="Ngau W.C."/>
            <person name="Otillar B."/>
            <person name="Poliakov A."/>
            <person name="Porter A."/>
            <person name="Szajkowski L."/>
            <person name="Werner G."/>
            <person name="Zhou K."/>
            <person name="Grigoriev I.V."/>
            <person name="Rokhsar D.S."/>
            <person name="Grossman A.R."/>
        </authorList>
    </citation>
    <scope>NUCLEOTIDE SEQUENCE [LARGE SCALE GENOMIC DNA]</scope>
    <source>
        <strain evidence="6">CC-503</strain>
    </source>
</reference>
<feature type="compositionally biased region" description="Low complexity" evidence="2">
    <location>
        <begin position="398"/>
        <end position="409"/>
    </location>
</feature>
<name>A0A2K3DI22_CHLRE</name>
<dbReference type="SUPFAM" id="SSF54001">
    <property type="entry name" value="Cysteine proteinases"/>
    <property type="match status" value="1"/>
</dbReference>
<feature type="compositionally biased region" description="Low complexity" evidence="2">
    <location>
        <begin position="140"/>
        <end position="157"/>
    </location>
</feature>
<dbReference type="PROSITE" id="PS00139">
    <property type="entry name" value="THIOL_PROTEASE_CYS"/>
    <property type="match status" value="1"/>
</dbReference>
<dbReference type="GO" id="GO:0004197">
    <property type="term" value="F:cysteine-type endopeptidase activity"/>
    <property type="evidence" value="ECO:0000318"/>
    <property type="project" value="GO_Central"/>
</dbReference>
<dbReference type="STRING" id="3055.A0A2K3DI22"/>
<accession>A0A2K3DI22</accession>
<dbReference type="PROSITE" id="PS00640">
    <property type="entry name" value="THIOL_PROTEASE_ASN"/>
    <property type="match status" value="1"/>
</dbReference>
<protein>
    <recommendedName>
        <fullName evidence="4">Peptidase C1A papain C-terminal domain-containing protein</fullName>
    </recommendedName>
</protein>
<dbReference type="GO" id="GO:0005615">
    <property type="term" value="C:extracellular space"/>
    <property type="evidence" value="ECO:0000318"/>
    <property type="project" value="GO_Central"/>
</dbReference>
<dbReference type="InterPro" id="IPR000668">
    <property type="entry name" value="Peptidase_C1A_C"/>
</dbReference>
<feature type="compositionally biased region" description="Gly residues" evidence="2">
    <location>
        <begin position="195"/>
        <end position="205"/>
    </location>
</feature>
<keyword evidence="6" id="KW-1185">Reference proteome</keyword>
<keyword evidence="3" id="KW-0732">Signal</keyword>
<evidence type="ECO:0000313" key="5">
    <source>
        <dbReference type="EMBL" id="PNW80172.1"/>
    </source>
</evidence>
<evidence type="ECO:0000259" key="4">
    <source>
        <dbReference type="SMART" id="SM00645"/>
    </source>
</evidence>
<dbReference type="RefSeq" id="XP_042922264.1">
    <property type="nucleotide sequence ID" value="XM_043065263.1"/>
</dbReference>
<dbReference type="GeneID" id="5719859"/>
<proteinExistence type="inferred from homology"/>
<dbReference type="KEGG" id="cre:CHLRE_08g381050v5"/>
<feature type="signal peptide" evidence="3">
    <location>
        <begin position="1"/>
        <end position="31"/>
    </location>
</feature>
<dbReference type="InterPro" id="IPR038765">
    <property type="entry name" value="Papain-like_cys_pep_sf"/>
</dbReference>
<dbReference type="Gene3D" id="3.90.70.10">
    <property type="entry name" value="Cysteine proteinases"/>
    <property type="match status" value="1"/>
</dbReference>
<feature type="compositionally biased region" description="Gly residues" evidence="2">
    <location>
        <begin position="292"/>
        <end position="303"/>
    </location>
</feature>
<feature type="compositionally biased region" description="Basic residues" evidence="2">
    <location>
        <begin position="340"/>
        <end position="357"/>
    </location>
</feature>
<feature type="domain" description="Peptidase C1A papain C-terminal" evidence="4">
    <location>
        <begin position="438"/>
        <end position="655"/>
    </location>
</feature>
<dbReference type="Pfam" id="PF00112">
    <property type="entry name" value="Peptidase_C1"/>
    <property type="match status" value="1"/>
</dbReference>
<dbReference type="CDD" id="cd02248">
    <property type="entry name" value="Peptidase_C1A"/>
    <property type="match status" value="1"/>
</dbReference>
<dbReference type="SMART" id="SM00645">
    <property type="entry name" value="Pept_C1"/>
    <property type="match status" value="1"/>
</dbReference>
<comment type="similarity">
    <text evidence="1">Belongs to the peptidase C1 family.</text>
</comment>
<dbReference type="PRINTS" id="PR00705">
    <property type="entry name" value="PAPAIN"/>
</dbReference>
<dbReference type="Proteomes" id="UP000006906">
    <property type="component" value="Chromosome 8"/>
</dbReference>
<dbReference type="AlphaFoldDB" id="A0A2K3DI22"/>
<dbReference type="GO" id="GO:0051603">
    <property type="term" value="P:proteolysis involved in protein catabolic process"/>
    <property type="evidence" value="ECO:0000318"/>
    <property type="project" value="GO_Central"/>
</dbReference>
<dbReference type="InterPro" id="IPR025661">
    <property type="entry name" value="Pept_asp_AS"/>
</dbReference>
<evidence type="ECO:0000256" key="3">
    <source>
        <dbReference type="SAM" id="SignalP"/>
    </source>
</evidence>
<feature type="region of interest" description="Disordered" evidence="2">
    <location>
        <begin position="124"/>
        <end position="207"/>
    </location>
</feature>
<dbReference type="Gramene" id="PNW80172">
    <property type="protein sequence ID" value="PNW80172"/>
    <property type="gene ID" value="CHLRE_08g381050v5"/>
</dbReference>
<evidence type="ECO:0000256" key="1">
    <source>
        <dbReference type="ARBA" id="ARBA00008455"/>
    </source>
</evidence>
<evidence type="ECO:0000256" key="2">
    <source>
        <dbReference type="SAM" id="MobiDB-lite"/>
    </source>
</evidence>
<organism evidence="5 6">
    <name type="scientific">Chlamydomonas reinhardtii</name>
    <name type="common">Chlamydomonas smithii</name>
    <dbReference type="NCBI Taxonomy" id="3055"/>
    <lineage>
        <taxon>Eukaryota</taxon>
        <taxon>Viridiplantae</taxon>
        <taxon>Chlorophyta</taxon>
        <taxon>core chlorophytes</taxon>
        <taxon>Chlorophyceae</taxon>
        <taxon>CS clade</taxon>
        <taxon>Chlamydomonadales</taxon>
        <taxon>Chlamydomonadaceae</taxon>
        <taxon>Chlamydomonas</taxon>
    </lineage>
</organism>
<dbReference type="PaxDb" id="3055-EDP02667"/>
<dbReference type="ExpressionAtlas" id="A0A2K3DI22">
    <property type="expression patterns" value="baseline and differential"/>
</dbReference>
<dbReference type="InterPro" id="IPR039417">
    <property type="entry name" value="Peptidase_C1A_papain-like"/>
</dbReference>